<reference evidence="2" key="1">
    <citation type="submission" date="2018-06" db="EMBL/GenBank/DDBJ databases">
        <authorList>
            <person name="Zhirakovskaya E."/>
        </authorList>
    </citation>
    <scope>NUCLEOTIDE SEQUENCE</scope>
</reference>
<dbReference type="GO" id="GO:0035438">
    <property type="term" value="F:cyclic-di-GMP binding"/>
    <property type="evidence" value="ECO:0007669"/>
    <property type="project" value="InterPro"/>
</dbReference>
<organism evidence="2">
    <name type="scientific">hydrothermal vent metagenome</name>
    <dbReference type="NCBI Taxonomy" id="652676"/>
    <lineage>
        <taxon>unclassified sequences</taxon>
        <taxon>metagenomes</taxon>
        <taxon>ecological metagenomes</taxon>
    </lineage>
</organism>
<proteinExistence type="predicted"/>
<accession>A0A3B1APW5</accession>
<dbReference type="Pfam" id="PF07238">
    <property type="entry name" value="PilZ"/>
    <property type="match status" value="1"/>
</dbReference>
<feature type="domain" description="PilZ" evidence="1">
    <location>
        <begin position="16"/>
        <end position="102"/>
    </location>
</feature>
<dbReference type="AlphaFoldDB" id="A0A3B1APW5"/>
<name>A0A3B1APW5_9ZZZZ</name>
<dbReference type="EMBL" id="UOFR01000084">
    <property type="protein sequence ID" value="VAX01418.1"/>
    <property type="molecule type" value="Genomic_DNA"/>
</dbReference>
<sequence>MYSQQTQAGENSMMHERRTRRRITFKRPIRITTSSGDKVSLMCVDFSMEGIGFLSTAPRDIGDILHVSLNIGNNGRTHILDALGEVVHRRYIDKKFYVGMRFYKET</sequence>
<gene>
    <name evidence="2" type="ORF">MNBD_GAMMA21-2639</name>
</gene>
<dbReference type="SUPFAM" id="SSF141371">
    <property type="entry name" value="PilZ domain-like"/>
    <property type="match status" value="1"/>
</dbReference>
<dbReference type="InterPro" id="IPR009875">
    <property type="entry name" value="PilZ_domain"/>
</dbReference>
<evidence type="ECO:0000259" key="1">
    <source>
        <dbReference type="Pfam" id="PF07238"/>
    </source>
</evidence>
<dbReference type="Gene3D" id="2.40.10.220">
    <property type="entry name" value="predicted glycosyltransferase like domains"/>
    <property type="match status" value="1"/>
</dbReference>
<protein>
    <recommendedName>
        <fullName evidence="1">PilZ domain-containing protein</fullName>
    </recommendedName>
</protein>
<evidence type="ECO:0000313" key="2">
    <source>
        <dbReference type="EMBL" id="VAX01418.1"/>
    </source>
</evidence>